<keyword evidence="3 7" id="KW-0812">Transmembrane</keyword>
<dbReference type="STRING" id="454130.A0A0U5GE68"/>
<proteinExistence type="predicted"/>
<keyword evidence="5 7" id="KW-0472">Membrane</keyword>
<dbReference type="SUPFAM" id="SSF103473">
    <property type="entry name" value="MFS general substrate transporter"/>
    <property type="match status" value="1"/>
</dbReference>
<organism evidence="8 9">
    <name type="scientific">Aspergillus calidoustus</name>
    <dbReference type="NCBI Taxonomy" id="454130"/>
    <lineage>
        <taxon>Eukaryota</taxon>
        <taxon>Fungi</taxon>
        <taxon>Dikarya</taxon>
        <taxon>Ascomycota</taxon>
        <taxon>Pezizomycotina</taxon>
        <taxon>Eurotiomycetes</taxon>
        <taxon>Eurotiomycetidae</taxon>
        <taxon>Eurotiales</taxon>
        <taxon>Aspergillaceae</taxon>
        <taxon>Aspergillus</taxon>
        <taxon>Aspergillus subgen. Nidulantes</taxon>
    </lineage>
</organism>
<dbReference type="OrthoDB" id="4476421at2759"/>
<feature type="transmembrane region" description="Helical" evidence="7">
    <location>
        <begin position="86"/>
        <end position="108"/>
    </location>
</feature>
<name>A0A0U5GE68_ASPCI</name>
<dbReference type="PANTHER" id="PTHR43791:SF46">
    <property type="entry name" value="MAJOR FACILITATOR SUPERFAMILY (MFS) PROFILE DOMAIN-CONTAINING PROTEIN-RELATED"/>
    <property type="match status" value="1"/>
</dbReference>
<keyword evidence="2" id="KW-0813">Transport</keyword>
<evidence type="ECO:0000313" key="9">
    <source>
        <dbReference type="Proteomes" id="UP000054771"/>
    </source>
</evidence>
<evidence type="ECO:0000256" key="5">
    <source>
        <dbReference type="ARBA" id="ARBA00023136"/>
    </source>
</evidence>
<evidence type="ECO:0000256" key="4">
    <source>
        <dbReference type="ARBA" id="ARBA00022989"/>
    </source>
</evidence>
<dbReference type="Gene3D" id="1.20.1250.20">
    <property type="entry name" value="MFS general substrate transporter like domains"/>
    <property type="match status" value="1"/>
</dbReference>
<dbReference type="GO" id="GO:0005886">
    <property type="term" value="C:plasma membrane"/>
    <property type="evidence" value="ECO:0007669"/>
    <property type="project" value="TreeGrafter"/>
</dbReference>
<protein>
    <submittedName>
        <fullName evidence="8">Putative Permease of the major facilitator superfamily</fullName>
    </submittedName>
</protein>
<evidence type="ECO:0000256" key="3">
    <source>
        <dbReference type="ARBA" id="ARBA00022692"/>
    </source>
</evidence>
<dbReference type="PANTHER" id="PTHR43791">
    <property type="entry name" value="PERMEASE-RELATED"/>
    <property type="match status" value="1"/>
</dbReference>
<dbReference type="EMBL" id="CDMC01000016">
    <property type="protein sequence ID" value="CEL09955.1"/>
    <property type="molecule type" value="Genomic_DNA"/>
</dbReference>
<evidence type="ECO:0000256" key="2">
    <source>
        <dbReference type="ARBA" id="ARBA00022448"/>
    </source>
</evidence>
<dbReference type="AlphaFoldDB" id="A0A0U5GE68"/>
<keyword evidence="4 7" id="KW-1133">Transmembrane helix</keyword>
<dbReference type="OMA" id="HTQHEDD"/>
<feature type="compositionally biased region" description="Basic and acidic residues" evidence="6">
    <location>
        <begin position="1"/>
        <end position="17"/>
    </location>
</feature>
<dbReference type="GO" id="GO:0022857">
    <property type="term" value="F:transmembrane transporter activity"/>
    <property type="evidence" value="ECO:0007669"/>
    <property type="project" value="TreeGrafter"/>
</dbReference>
<evidence type="ECO:0000256" key="1">
    <source>
        <dbReference type="ARBA" id="ARBA00004141"/>
    </source>
</evidence>
<evidence type="ECO:0000256" key="6">
    <source>
        <dbReference type="SAM" id="MobiDB-lite"/>
    </source>
</evidence>
<keyword evidence="9" id="KW-1185">Reference proteome</keyword>
<gene>
    <name evidence="8" type="ORF">ASPCAL13082</name>
</gene>
<sequence>MGATEDPRSPPPEKVETESQLQSPVPNDLPLLTRTTERKLMAKVDWHVVPFLCIMYLLAFLDRVNISNAKVLGLAEDLNIVEGTKYNTALTIFFVPYIIFEIPSNILLKKLKPHLWCMC</sequence>
<accession>A0A0U5GE68</accession>
<evidence type="ECO:0000313" key="8">
    <source>
        <dbReference type="EMBL" id="CEL09955.1"/>
    </source>
</evidence>
<dbReference type="FunFam" id="1.20.1250.20:FF:000566">
    <property type="entry name" value="Uncharacterized protein"/>
    <property type="match status" value="1"/>
</dbReference>
<reference evidence="9" key="1">
    <citation type="journal article" date="2016" name="Genome Announc.">
        <title>Draft genome sequences of fungus Aspergillus calidoustus.</title>
        <authorList>
            <person name="Horn F."/>
            <person name="Linde J."/>
            <person name="Mattern D.J."/>
            <person name="Walther G."/>
            <person name="Guthke R."/>
            <person name="Scherlach K."/>
            <person name="Martin K."/>
            <person name="Brakhage A.A."/>
            <person name="Petzke L."/>
            <person name="Valiante V."/>
        </authorList>
    </citation>
    <scope>NUCLEOTIDE SEQUENCE [LARGE SCALE GENOMIC DNA]</scope>
    <source>
        <strain evidence="9">SF006504</strain>
    </source>
</reference>
<dbReference type="InterPro" id="IPR036259">
    <property type="entry name" value="MFS_trans_sf"/>
</dbReference>
<dbReference type="Proteomes" id="UP000054771">
    <property type="component" value="Unassembled WGS sequence"/>
</dbReference>
<feature type="transmembrane region" description="Helical" evidence="7">
    <location>
        <begin position="48"/>
        <end position="66"/>
    </location>
</feature>
<feature type="region of interest" description="Disordered" evidence="6">
    <location>
        <begin position="1"/>
        <end position="29"/>
    </location>
</feature>
<evidence type="ECO:0000256" key="7">
    <source>
        <dbReference type="SAM" id="Phobius"/>
    </source>
</evidence>
<comment type="subcellular location">
    <subcellularLocation>
        <location evidence="1">Membrane</location>
        <topology evidence="1">Multi-pass membrane protein</topology>
    </subcellularLocation>
</comment>